<dbReference type="OrthoDB" id="9808471at2"/>
<keyword evidence="7 9" id="KW-0408">Iron</keyword>
<dbReference type="InterPro" id="IPR036909">
    <property type="entry name" value="Cyt_c-like_dom_sf"/>
</dbReference>
<keyword evidence="5 9" id="KW-0479">Metal-binding</keyword>
<name>A0A4V3RZC6_9PROT</name>
<feature type="binding site" description="covalent" evidence="9">
    <location>
        <position position="60"/>
    </location>
    <ligand>
        <name>heme c</name>
        <dbReference type="ChEBI" id="CHEBI:61717"/>
    </ligand>
</feature>
<dbReference type="Gene3D" id="1.20.5.100">
    <property type="entry name" value="Cytochrome c1, transmembrane anchor, C-terminal"/>
    <property type="match status" value="1"/>
</dbReference>
<dbReference type="PANTHER" id="PTHR10266:SF3">
    <property type="entry name" value="CYTOCHROME C1, HEME PROTEIN, MITOCHONDRIAL"/>
    <property type="match status" value="1"/>
</dbReference>
<protein>
    <recommendedName>
        <fullName evidence="2">Cytochrome c1</fullName>
    </recommendedName>
</protein>
<evidence type="ECO:0000256" key="7">
    <source>
        <dbReference type="ARBA" id="ARBA00023004"/>
    </source>
</evidence>
<keyword evidence="4 10" id="KW-0812">Transmembrane</keyword>
<dbReference type="RefSeq" id="WP_135942963.1">
    <property type="nucleotide sequence ID" value="NZ_BMEI01000001.1"/>
</dbReference>
<feature type="chain" id="PRO_5020270067" description="Cytochrome c1" evidence="11">
    <location>
        <begin position="24"/>
        <end position="267"/>
    </location>
</feature>
<dbReference type="PROSITE" id="PS51007">
    <property type="entry name" value="CYTC"/>
    <property type="match status" value="1"/>
</dbReference>
<comment type="cofactor">
    <cofactor evidence="9">
        <name>heme c</name>
        <dbReference type="ChEBI" id="CHEBI:61717"/>
    </cofactor>
    <text evidence="9">Binds 1 heme c group covalently per subunit.</text>
</comment>
<keyword evidence="14" id="KW-1185">Reference proteome</keyword>
<feature type="signal peptide" evidence="11">
    <location>
        <begin position="1"/>
        <end position="23"/>
    </location>
</feature>
<feature type="domain" description="Cytochrome c" evidence="12">
    <location>
        <begin position="47"/>
        <end position="211"/>
    </location>
</feature>
<dbReference type="SUPFAM" id="SSF46626">
    <property type="entry name" value="Cytochrome c"/>
    <property type="match status" value="1"/>
</dbReference>
<evidence type="ECO:0000256" key="10">
    <source>
        <dbReference type="SAM" id="Phobius"/>
    </source>
</evidence>
<comment type="subcellular location">
    <subcellularLocation>
        <location evidence="1">Membrane</location>
    </subcellularLocation>
</comment>
<accession>A0A4V3RZC6</accession>
<evidence type="ECO:0000313" key="14">
    <source>
        <dbReference type="Proteomes" id="UP000305451"/>
    </source>
</evidence>
<reference evidence="13 14" key="1">
    <citation type="journal article" date="2013" name="Int. J. Syst. Evol. Microbiol.">
        <title>Marinicauda pacifica gen. nov., sp. nov., a prosthecate alphaproteobacterium of the family Hyphomonadaceae isolated from deep seawater.</title>
        <authorList>
            <person name="Zhang X.Y."/>
            <person name="Li G.W."/>
            <person name="Wang C.S."/>
            <person name="Zhang Y.J."/>
            <person name="Xu X.W."/>
            <person name="Li H."/>
            <person name="Liu A."/>
            <person name="Liu C."/>
            <person name="Xie B.B."/>
            <person name="Qin Q.L."/>
            <person name="Xu Z."/>
            <person name="Chen X.L."/>
            <person name="Zhou B.C."/>
            <person name="Zhang Y.Z."/>
        </authorList>
    </citation>
    <scope>NUCLEOTIDE SEQUENCE [LARGE SCALE GENOMIC DNA]</scope>
    <source>
        <strain evidence="13 14">P-1 km-3</strain>
    </source>
</reference>
<dbReference type="AlphaFoldDB" id="A0A4V3RZC6"/>
<comment type="caution">
    <text evidence="13">The sequence shown here is derived from an EMBL/GenBank/DDBJ whole genome shotgun (WGS) entry which is preliminary data.</text>
</comment>
<evidence type="ECO:0000256" key="11">
    <source>
        <dbReference type="SAM" id="SignalP"/>
    </source>
</evidence>
<evidence type="ECO:0000256" key="5">
    <source>
        <dbReference type="ARBA" id="ARBA00022723"/>
    </source>
</evidence>
<evidence type="ECO:0000256" key="8">
    <source>
        <dbReference type="ARBA" id="ARBA00023136"/>
    </source>
</evidence>
<feature type="binding site" description="covalent" evidence="9">
    <location>
        <position position="64"/>
    </location>
    <ligand>
        <name>heme c</name>
        <dbReference type="ChEBI" id="CHEBI:61717"/>
    </ligand>
</feature>
<evidence type="ECO:0000259" key="12">
    <source>
        <dbReference type="PROSITE" id="PS51007"/>
    </source>
</evidence>
<dbReference type="GO" id="GO:0020037">
    <property type="term" value="F:heme binding"/>
    <property type="evidence" value="ECO:0007669"/>
    <property type="project" value="InterPro"/>
</dbReference>
<proteinExistence type="predicted"/>
<feature type="binding site" description="covalent" evidence="9">
    <location>
        <position position="195"/>
    </location>
    <ligand>
        <name>heme c</name>
        <dbReference type="ChEBI" id="CHEBI:61717"/>
    </ligand>
</feature>
<dbReference type="Pfam" id="PF02167">
    <property type="entry name" value="Cytochrom_C1"/>
    <property type="match status" value="1"/>
</dbReference>
<evidence type="ECO:0000256" key="3">
    <source>
        <dbReference type="ARBA" id="ARBA00022617"/>
    </source>
</evidence>
<dbReference type="GO" id="GO:0046872">
    <property type="term" value="F:metal ion binding"/>
    <property type="evidence" value="ECO:0007669"/>
    <property type="project" value="UniProtKB-KW"/>
</dbReference>
<gene>
    <name evidence="13" type="ORF">E5162_00280</name>
</gene>
<sequence length="267" mass="29456">MNMLNRLLIAVAGAAALAGPALAAEEAHAPEPHTWAFEGPFGQYDKQALQRGFQVYQQVCSVCHALDFMSLRNLGEEGGPFYDPEYPNPNDNPIVRAIAAEYMITDGPDEFGEMFERAGRPADDFPHPYPNERAASAANGGAIPPNLSLIVKARSGGAEYIRSLLLGYGEEVPEDVNVRPGQYYNPYFPGGVLAMPPQLYEGLVEYADGTEATPEQMAHDVTAFLAWASEPHMEARKSMGFMVLIYLFIVCVLVWLAYRQVWSRVQH</sequence>
<evidence type="ECO:0000256" key="4">
    <source>
        <dbReference type="ARBA" id="ARBA00022692"/>
    </source>
</evidence>
<dbReference type="GO" id="GO:0009055">
    <property type="term" value="F:electron transfer activity"/>
    <property type="evidence" value="ECO:0007669"/>
    <property type="project" value="InterPro"/>
</dbReference>
<keyword evidence="11" id="KW-0732">Signal</keyword>
<evidence type="ECO:0000313" key="13">
    <source>
        <dbReference type="EMBL" id="TGY93769.1"/>
    </source>
</evidence>
<dbReference type="EMBL" id="SRXV01000001">
    <property type="protein sequence ID" value="TGY93769.1"/>
    <property type="molecule type" value="Genomic_DNA"/>
</dbReference>
<evidence type="ECO:0000256" key="2">
    <source>
        <dbReference type="ARBA" id="ARBA00016165"/>
    </source>
</evidence>
<keyword evidence="3 9" id="KW-0349">Heme</keyword>
<dbReference type="GO" id="GO:0016020">
    <property type="term" value="C:membrane"/>
    <property type="evidence" value="ECO:0007669"/>
    <property type="project" value="UniProtKB-SubCell"/>
</dbReference>
<dbReference type="InterPro" id="IPR002326">
    <property type="entry name" value="Cyt_c1"/>
</dbReference>
<dbReference type="Gene3D" id="1.10.760.10">
    <property type="entry name" value="Cytochrome c-like domain"/>
    <property type="match status" value="1"/>
</dbReference>
<evidence type="ECO:0000256" key="6">
    <source>
        <dbReference type="ARBA" id="ARBA00022989"/>
    </source>
</evidence>
<evidence type="ECO:0000256" key="9">
    <source>
        <dbReference type="PIRSR" id="PIRSR602326-1"/>
    </source>
</evidence>
<keyword evidence="8 10" id="KW-0472">Membrane</keyword>
<organism evidence="13 14">
    <name type="scientific">Marinicauda pacifica</name>
    <dbReference type="NCBI Taxonomy" id="1133559"/>
    <lineage>
        <taxon>Bacteria</taxon>
        <taxon>Pseudomonadati</taxon>
        <taxon>Pseudomonadota</taxon>
        <taxon>Alphaproteobacteria</taxon>
        <taxon>Maricaulales</taxon>
        <taxon>Maricaulaceae</taxon>
        <taxon>Marinicauda</taxon>
    </lineage>
</organism>
<evidence type="ECO:0000256" key="1">
    <source>
        <dbReference type="ARBA" id="ARBA00004370"/>
    </source>
</evidence>
<dbReference type="Proteomes" id="UP000305451">
    <property type="component" value="Unassembled WGS sequence"/>
</dbReference>
<keyword evidence="6 10" id="KW-1133">Transmembrane helix</keyword>
<dbReference type="PANTHER" id="PTHR10266">
    <property type="entry name" value="CYTOCHROME C1"/>
    <property type="match status" value="1"/>
</dbReference>
<dbReference type="InterPro" id="IPR009056">
    <property type="entry name" value="Cyt_c-like_dom"/>
</dbReference>
<feature type="binding site" description="covalent" evidence="9">
    <location>
        <position position="63"/>
    </location>
    <ligand>
        <name>heme c</name>
        <dbReference type="ChEBI" id="CHEBI:61717"/>
    </ligand>
</feature>
<dbReference type="PRINTS" id="PR00603">
    <property type="entry name" value="CYTOCHROMEC1"/>
</dbReference>
<feature type="transmembrane region" description="Helical" evidence="10">
    <location>
        <begin position="239"/>
        <end position="258"/>
    </location>
</feature>